<dbReference type="EMBL" id="AJWZ01001910">
    <property type="protein sequence ID" value="EKC72419.1"/>
    <property type="molecule type" value="Genomic_DNA"/>
</dbReference>
<dbReference type="AlphaFoldDB" id="K1TXT2"/>
<accession>K1TXT2</accession>
<proteinExistence type="predicted"/>
<evidence type="ECO:0000313" key="1">
    <source>
        <dbReference type="EMBL" id="EKC72419.1"/>
    </source>
</evidence>
<protein>
    <submittedName>
        <fullName evidence="1">Uncharacterized protein</fullName>
    </submittedName>
</protein>
<name>K1TXT2_9ZZZZ</name>
<comment type="caution">
    <text evidence="1">The sequence shown here is derived from an EMBL/GenBank/DDBJ whole genome shotgun (WGS) entry which is preliminary data.</text>
</comment>
<sequence>MDQLRARVFDPTEFPDTESYIWFLRNNVVRTTGLDFPLPEGDVEQQARMMFSQLAKVGALTILED</sequence>
<organism evidence="1">
    <name type="scientific">human gut metagenome</name>
    <dbReference type="NCBI Taxonomy" id="408170"/>
    <lineage>
        <taxon>unclassified sequences</taxon>
        <taxon>metagenomes</taxon>
        <taxon>organismal metagenomes</taxon>
    </lineage>
</organism>
<gene>
    <name evidence="1" type="ORF">OBE_02898</name>
</gene>
<reference evidence="1" key="1">
    <citation type="journal article" date="2013" name="Environ. Microbiol.">
        <title>Microbiota from the distal guts of lean and obese adolescents exhibit partial functional redundancy besides clear differences in community structure.</title>
        <authorList>
            <person name="Ferrer M."/>
            <person name="Ruiz A."/>
            <person name="Lanza F."/>
            <person name="Haange S.B."/>
            <person name="Oberbach A."/>
            <person name="Till H."/>
            <person name="Bargiela R."/>
            <person name="Campoy C."/>
            <person name="Segura M.T."/>
            <person name="Richter M."/>
            <person name="von Bergen M."/>
            <person name="Seifert J."/>
            <person name="Suarez A."/>
        </authorList>
    </citation>
    <scope>NUCLEOTIDE SEQUENCE</scope>
</reference>